<keyword evidence="4" id="KW-0106">Calcium</keyword>
<name>A0ABP8FJU5_9BACT</name>
<comment type="caution">
    <text evidence="7">The sequence shown here is derived from an EMBL/GenBank/DDBJ whole genome shotgun (WGS) entry which is preliminary data.</text>
</comment>
<evidence type="ECO:0000256" key="3">
    <source>
        <dbReference type="ARBA" id="ARBA00022801"/>
    </source>
</evidence>
<sequence>MFKHIILSGCLQSLFCLQLFAQQPAETPPNIILILADDMGYGQLGCYGQQIVRTPNIDTLAARGIRFTGYYAGCSVCAPSREALMTGMHTGHTAIRGNFRLAVDDGNLPMAANHPTLAEYLKSQGYRTALFGKWGVGDSLTGPGSRGFDESLCYMDQMKAHNYYPPYLWKDDKRLPLEANEGGRHGVYSHSLFVEKTLEFIRKSRPGQPFFLYLPYTIPHGDYMLPPDTPYIKQPWPEALKTYATMVSLLDRDVGRILSLLKEKGLAENTLILFTSDNGANAGPAKLFRANGPFRGAKLSLYEGGIREPFIACWPARIKAGRVTRHVTAAWDLLPTLCQIAGVRPSVPVDGISFLPALLGKGQQPQHPFLYWELYDYNYNWQKPGNRLPRNWLQSRAVRMGKWKGIQNNVYKDKQAAIALYDLEKDPGEQHDAAAEHPDIISRIKTIFARSSTPDPPYFPYRAVHN</sequence>
<dbReference type="PANTHER" id="PTHR42693:SF53">
    <property type="entry name" value="ENDO-4-O-SULFATASE"/>
    <property type="match status" value="1"/>
</dbReference>
<feature type="chain" id="PRO_5046220130" evidence="5">
    <location>
        <begin position="22"/>
        <end position="466"/>
    </location>
</feature>
<dbReference type="InterPro" id="IPR017850">
    <property type="entry name" value="Alkaline_phosphatase_core_sf"/>
</dbReference>
<keyword evidence="2" id="KW-0479">Metal-binding</keyword>
<feature type="signal peptide" evidence="5">
    <location>
        <begin position="1"/>
        <end position="21"/>
    </location>
</feature>
<proteinExistence type="inferred from homology"/>
<dbReference type="RefSeq" id="WP_344976647.1">
    <property type="nucleotide sequence ID" value="NZ_BAABFN010000002.1"/>
</dbReference>
<keyword evidence="3" id="KW-0378">Hydrolase</keyword>
<accession>A0ABP8FJU5</accession>
<dbReference type="Pfam" id="PF00884">
    <property type="entry name" value="Sulfatase"/>
    <property type="match status" value="1"/>
</dbReference>
<evidence type="ECO:0000313" key="8">
    <source>
        <dbReference type="Proteomes" id="UP001501207"/>
    </source>
</evidence>
<dbReference type="InterPro" id="IPR050738">
    <property type="entry name" value="Sulfatase"/>
</dbReference>
<dbReference type="Gene3D" id="3.30.1120.10">
    <property type="match status" value="1"/>
</dbReference>
<dbReference type="EMBL" id="BAABFN010000002">
    <property type="protein sequence ID" value="GAA4305478.1"/>
    <property type="molecule type" value="Genomic_DNA"/>
</dbReference>
<evidence type="ECO:0000259" key="6">
    <source>
        <dbReference type="Pfam" id="PF00884"/>
    </source>
</evidence>
<gene>
    <name evidence="7" type="ORF">GCM10023143_10760</name>
</gene>
<dbReference type="Gene3D" id="3.40.720.10">
    <property type="entry name" value="Alkaline Phosphatase, subunit A"/>
    <property type="match status" value="1"/>
</dbReference>
<dbReference type="PROSITE" id="PS00523">
    <property type="entry name" value="SULFATASE_1"/>
    <property type="match status" value="1"/>
</dbReference>
<evidence type="ECO:0000256" key="2">
    <source>
        <dbReference type="ARBA" id="ARBA00022723"/>
    </source>
</evidence>
<keyword evidence="8" id="KW-1185">Reference proteome</keyword>
<dbReference type="CDD" id="cd16145">
    <property type="entry name" value="ARS_like"/>
    <property type="match status" value="1"/>
</dbReference>
<evidence type="ECO:0000256" key="1">
    <source>
        <dbReference type="ARBA" id="ARBA00008779"/>
    </source>
</evidence>
<dbReference type="PANTHER" id="PTHR42693">
    <property type="entry name" value="ARYLSULFATASE FAMILY MEMBER"/>
    <property type="match status" value="1"/>
</dbReference>
<evidence type="ECO:0000313" key="7">
    <source>
        <dbReference type="EMBL" id="GAA4305478.1"/>
    </source>
</evidence>
<feature type="domain" description="Sulfatase N-terminal" evidence="6">
    <location>
        <begin position="29"/>
        <end position="343"/>
    </location>
</feature>
<dbReference type="InterPro" id="IPR024607">
    <property type="entry name" value="Sulfatase_CS"/>
</dbReference>
<dbReference type="SUPFAM" id="SSF53649">
    <property type="entry name" value="Alkaline phosphatase-like"/>
    <property type="match status" value="1"/>
</dbReference>
<keyword evidence="5" id="KW-0732">Signal</keyword>
<comment type="similarity">
    <text evidence="1">Belongs to the sulfatase family.</text>
</comment>
<organism evidence="7 8">
    <name type="scientific">Compostibacter hankyongensis</name>
    <dbReference type="NCBI Taxonomy" id="1007089"/>
    <lineage>
        <taxon>Bacteria</taxon>
        <taxon>Pseudomonadati</taxon>
        <taxon>Bacteroidota</taxon>
        <taxon>Chitinophagia</taxon>
        <taxon>Chitinophagales</taxon>
        <taxon>Chitinophagaceae</taxon>
        <taxon>Compostibacter</taxon>
    </lineage>
</organism>
<dbReference type="InterPro" id="IPR000917">
    <property type="entry name" value="Sulfatase_N"/>
</dbReference>
<evidence type="ECO:0000256" key="4">
    <source>
        <dbReference type="ARBA" id="ARBA00022837"/>
    </source>
</evidence>
<reference evidence="8" key="1">
    <citation type="journal article" date="2019" name="Int. J. Syst. Evol. Microbiol.">
        <title>The Global Catalogue of Microorganisms (GCM) 10K type strain sequencing project: providing services to taxonomists for standard genome sequencing and annotation.</title>
        <authorList>
            <consortium name="The Broad Institute Genomics Platform"/>
            <consortium name="The Broad Institute Genome Sequencing Center for Infectious Disease"/>
            <person name="Wu L."/>
            <person name="Ma J."/>
        </authorList>
    </citation>
    <scope>NUCLEOTIDE SEQUENCE [LARGE SCALE GENOMIC DNA]</scope>
    <source>
        <strain evidence="8">JCM 17664</strain>
    </source>
</reference>
<dbReference type="Proteomes" id="UP001501207">
    <property type="component" value="Unassembled WGS sequence"/>
</dbReference>
<protein>
    <submittedName>
        <fullName evidence="7">Arylsulfatase</fullName>
    </submittedName>
</protein>
<evidence type="ECO:0000256" key="5">
    <source>
        <dbReference type="SAM" id="SignalP"/>
    </source>
</evidence>